<feature type="compositionally biased region" description="Polar residues" evidence="2">
    <location>
        <begin position="141"/>
        <end position="159"/>
    </location>
</feature>
<sequence length="168" mass="19334">QATQHLEEEKLKANELATQVTHLRGQVDKDRSSYLLKIEDRDDFLENLHDQMTDLKTELTKQTNRVKFLESQMDKPEDLSMISSVDTSLEEYDFFSEPEIKIENENNETLTKAKYMSQLRSLNAQNKKLRLENLHLKKQKTSANTSSRSDNSGIDSGLNTPDLADTDL</sequence>
<dbReference type="Proteomes" id="UP000037069">
    <property type="component" value="Unassembled WGS sequence"/>
</dbReference>
<keyword evidence="4" id="KW-1185">Reference proteome</keyword>
<keyword evidence="1" id="KW-0175">Coiled coil</keyword>
<evidence type="ECO:0000313" key="3">
    <source>
        <dbReference type="EMBL" id="KNC30272.1"/>
    </source>
</evidence>
<evidence type="ECO:0000256" key="1">
    <source>
        <dbReference type="SAM" id="Coils"/>
    </source>
</evidence>
<dbReference type="AlphaFoldDB" id="A0A0L0CDH6"/>
<name>A0A0L0CDH6_LUCCU</name>
<evidence type="ECO:0000256" key="2">
    <source>
        <dbReference type="SAM" id="MobiDB-lite"/>
    </source>
</evidence>
<reference evidence="3 4" key="1">
    <citation type="journal article" date="2015" name="Nat. Commun.">
        <title>Lucilia cuprina genome unlocks parasitic fly biology to underpin future interventions.</title>
        <authorList>
            <person name="Anstead C.A."/>
            <person name="Korhonen P.K."/>
            <person name="Young N.D."/>
            <person name="Hall R.S."/>
            <person name="Jex A.R."/>
            <person name="Murali S.C."/>
            <person name="Hughes D.S."/>
            <person name="Lee S.F."/>
            <person name="Perry T."/>
            <person name="Stroehlein A.J."/>
            <person name="Ansell B.R."/>
            <person name="Breugelmans B."/>
            <person name="Hofmann A."/>
            <person name="Qu J."/>
            <person name="Dugan S."/>
            <person name="Lee S.L."/>
            <person name="Chao H."/>
            <person name="Dinh H."/>
            <person name="Han Y."/>
            <person name="Doddapaneni H.V."/>
            <person name="Worley K.C."/>
            <person name="Muzny D.M."/>
            <person name="Ioannidis P."/>
            <person name="Waterhouse R.M."/>
            <person name="Zdobnov E.M."/>
            <person name="James P.J."/>
            <person name="Bagnall N.H."/>
            <person name="Kotze A.C."/>
            <person name="Gibbs R.A."/>
            <person name="Richards S."/>
            <person name="Batterham P."/>
            <person name="Gasser R.B."/>
        </authorList>
    </citation>
    <scope>NUCLEOTIDE SEQUENCE [LARGE SCALE GENOMIC DNA]</scope>
    <source>
        <strain evidence="3 4">LS</strain>
        <tissue evidence="3">Full body</tissue>
    </source>
</reference>
<comment type="caution">
    <text evidence="3">The sequence shown here is derived from an EMBL/GenBank/DDBJ whole genome shotgun (WGS) entry which is preliminary data.</text>
</comment>
<organism evidence="3 4">
    <name type="scientific">Lucilia cuprina</name>
    <name type="common">Green bottle fly</name>
    <name type="synonym">Australian sheep blowfly</name>
    <dbReference type="NCBI Taxonomy" id="7375"/>
    <lineage>
        <taxon>Eukaryota</taxon>
        <taxon>Metazoa</taxon>
        <taxon>Ecdysozoa</taxon>
        <taxon>Arthropoda</taxon>
        <taxon>Hexapoda</taxon>
        <taxon>Insecta</taxon>
        <taxon>Pterygota</taxon>
        <taxon>Neoptera</taxon>
        <taxon>Endopterygota</taxon>
        <taxon>Diptera</taxon>
        <taxon>Brachycera</taxon>
        <taxon>Muscomorpha</taxon>
        <taxon>Oestroidea</taxon>
        <taxon>Calliphoridae</taxon>
        <taxon>Luciliinae</taxon>
        <taxon>Lucilia</taxon>
    </lineage>
</organism>
<feature type="region of interest" description="Disordered" evidence="2">
    <location>
        <begin position="135"/>
        <end position="168"/>
    </location>
</feature>
<gene>
    <name evidence="3" type="ORF">FF38_00596</name>
</gene>
<proteinExistence type="predicted"/>
<accession>A0A0L0CDH6</accession>
<evidence type="ECO:0000313" key="4">
    <source>
        <dbReference type="Proteomes" id="UP000037069"/>
    </source>
</evidence>
<feature type="non-terminal residue" evidence="3">
    <location>
        <position position="1"/>
    </location>
</feature>
<dbReference type="EMBL" id="JRES01000550">
    <property type="protein sequence ID" value="KNC30272.1"/>
    <property type="molecule type" value="Genomic_DNA"/>
</dbReference>
<feature type="non-terminal residue" evidence="3">
    <location>
        <position position="168"/>
    </location>
</feature>
<protein>
    <submittedName>
        <fullName evidence="3">Uncharacterized protein</fullName>
    </submittedName>
</protein>
<feature type="coiled-coil region" evidence="1">
    <location>
        <begin position="6"/>
        <end position="72"/>
    </location>
</feature>